<evidence type="ECO:0000259" key="4">
    <source>
        <dbReference type="Pfam" id="PF00852"/>
    </source>
</evidence>
<name>A0A0T9M5L8_YERIN</name>
<feature type="domain" description="Fucosyltransferase C-terminal" evidence="4">
    <location>
        <begin position="211"/>
        <end position="296"/>
    </location>
</feature>
<dbReference type="GO" id="GO:0008417">
    <property type="term" value="F:fucosyltransferase activity"/>
    <property type="evidence" value="ECO:0007669"/>
    <property type="project" value="InterPro"/>
</dbReference>
<accession>A0A0T9M5L8</accession>
<dbReference type="InterPro" id="IPR038577">
    <property type="entry name" value="GT10-like_C_sf"/>
</dbReference>
<dbReference type="Proteomes" id="UP000038750">
    <property type="component" value="Unassembled WGS sequence"/>
</dbReference>
<evidence type="ECO:0000256" key="3">
    <source>
        <dbReference type="ARBA" id="ARBA00022679"/>
    </source>
</evidence>
<gene>
    <name evidence="5" type="ORF">ERS008530_01745</name>
</gene>
<proteinExistence type="inferred from homology"/>
<dbReference type="PANTHER" id="PTHR11929:SF194">
    <property type="entry name" value="ALPHA-(1,3)-FUCOSYLTRANSFERASE 10"/>
    <property type="match status" value="1"/>
</dbReference>
<evidence type="ECO:0000256" key="1">
    <source>
        <dbReference type="ARBA" id="ARBA00008919"/>
    </source>
</evidence>
<dbReference type="SUPFAM" id="SSF53756">
    <property type="entry name" value="UDP-Glycosyltransferase/glycogen phosphorylase"/>
    <property type="match status" value="1"/>
</dbReference>
<comment type="similarity">
    <text evidence="1">Belongs to the glycosyltransferase 10 family.</text>
</comment>
<keyword evidence="3 5" id="KW-0808">Transferase</keyword>
<dbReference type="EMBL" id="CPZJ01000006">
    <property type="protein sequence ID" value="CNF65293.1"/>
    <property type="molecule type" value="Genomic_DNA"/>
</dbReference>
<dbReference type="RefSeq" id="WP_050073420.1">
    <property type="nucleotide sequence ID" value="NZ_CPZJ01000006.1"/>
</dbReference>
<evidence type="ECO:0000313" key="5">
    <source>
        <dbReference type="EMBL" id="CNF65293.1"/>
    </source>
</evidence>
<keyword evidence="2 5" id="KW-0328">Glycosyltransferase</keyword>
<organism evidence="5 6">
    <name type="scientific">Yersinia intermedia</name>
    <dbReference type="NCBI Taxonomy" id="631"/>
    <lineage>
        <taxon>Bacteria</taxon>
        <taxon>Pseudomonadati</taxon>
        <taxon>Pseudomonadota</taxon>
        <taxon>Gammaproteobacteria</taxon>
        <taxon>Enterobacterales</taxon>
        <taxon>Yersiniaceae</taxon>
        <taxon>Yersinia</taxon>
    </lineage>
</organism>
<dbReference type="AlphaFoldDB" id="A0A0T9M5L8"/>
<sequence length="337" mass="40671">MKISLCINYHLNNKIFMLNDVEANRDNCQFPYYMLKERLGTHGVSISTCDILLPKDADLSFYFDYESDVYGFSKNNYLFLFESDLIKPLGWRLDVQNKFDKIFTWDDSLVDDSKFFKINFTQLFPNKDELDIIFKPFSEKKLCTLISGNKKIRHPNELYSERVKIIKWFERYHPSDFDFYGVGWDKPVTHSKYVNFILKRFKFTNSFFYTYKTYKGKVENKKDTLRDYKFAVCFENAKNLKGYITEKIFDCFFSGVIPIYWGAYNIADYIPKECFIDYRDFNCYEDLYVYIKEMHEFDYNFYIDNIVKFLLSDKSYPFNEKFLSDVIIRHVLNDIEK</sequence>
<evidence type="ECO:0000313" key="6">
    <source>
        <dbReference type="Proteomes" id="UP000038750"/>
    </source>
</evidence>
<dbReference type="Pfam" id="PF00852">
    <property type="entry name" value="Glyco_transf_10"/>
    <property type="match status" value="1"/>
</dbReference>
<reference evidence="5 6" key="1">
    <citation type="submission" date="2015-03" db="EMBL/GenBank/DDBJ databases">
        <authorList>
            <person name="Murphy D."/>
        </authorList>
    </citation>
    <scope>NUCLEOTIDE SEQUENCE [LARGE SCALE GENOMIC DNA]</scope>
    <source>
        <strain evidence="5 6">BR165/97</strain>
    </source>
</reference>
<dbReference type="PANTHER" id="PTHR11929">
    <property type="entry name" value="ALPHA- 1,3 -FUCOSYLTRANSFERASE"/>
    <property type="match status" value="1"/>
</dbReference>
<protein>
    <submittedName>
        <fullName evidence="5">Glycosyltransferase family 10 (Fucosyltransferase)</fullName>
    </submittedName>
</protein>
<evidence type="ECO:0000256" key="2">
    <source>
        <dbReference type="ARBA" id="ARBA00022676"/>
    </source>
</evidence>
<dbReference type="OrthoDB" id="9791032at2"/>
<dbReference type="GO" id="GO:0016020">
    <property type="term" value="C:membrane"/>
    <property type="evidence" value="ECO:0007669"/>
    <property type="project" value="InterPro"/>
</dbReference>
<dbReference type="InterPro" id="IPR001503">
    <property type="entry name" value="Glyco_trans_10"/>
</dbReference>
<dbReference type="InterPro" id="IPR055270">
    <property type="entry name" value="Glyco_tran_10_C"/>
</dbReference>
<dbReference type="Gene3D" id="3.40.50.11660">
    <property type="entry name" value="Glycosyl transferase family 10, C-terminal domain"/>
    <property type="match status" value="1"/>
</dbReference>